<dbReference type="InterPro" id="IPR006153">
    <property type="entry name" value="Cation/H_exchanger_TM"/>
</dbReference>
<feature type="transmembrane region" description="Helical" evidence="5">
    <location>
        <begin position="282"/>
        <end position="312"/>
    </location>
</feature>
<feature type="transmembrane region" description="Helical" evidence="5">
    <location>
        <begin position="62"/>
        <end position="81"/>
    </location>
</feature>
<dbReference type="RefSeq" id="WP_154524525.1">
    <property type="nucleotide sequence ID" value="NZ_VULZ01000005.1"/>
</dbReference>
<dbReference type="GO" id="GO:0015297">
    <property type="term" value="F:antiporter activity"/>
    <property type="evidence" value="ECO:0007669"/>
    <property type="project" value="InterPro"/>
</dbReference>
<evidence type="ECO:0000256" key="4">
    <source>
        <dbReference type="ARBA" id="ARBA00023136"/>
    </source>
</evidence>
<evidence type="ECO:0000313" key="7">
    <source>
        <dbReference type="EMBL" id="MSS14566.1"/>
    </source>
</evidence>
<comment type="subcellular location">
    <subcellularLocation>
        <location evidence="1">Membrane</location>
        <topology evidence="1">Multi-pass membrane protein</topology>
    </subcellularLocation>
</comment>
<feature type="transmembrane region" description="Helical" evidence="5">
    <location>
        <begin position="6"/>
        <end position="24"/>
    </location>
</feature>
<dbReference type="Gene3D" id="1.20.1530.20">
    <property type="match status" value="1"/>
</dbReference>
<dbReference type="GO" id="GO:1902600">
    <property type="term" value="P:proton transmembrane transport"/>
    <property type="evidence" value="ECO:0007669"/>
    <property type="project" value="InterPro"/>
</dbReference>
<protein>
    <submittedName>
        <fullName evidence="7">Cation:proton antiporter</fullName>
    </submittedName>
</protein>
<keyword evidence="3 5" id="KW-1133">Transmembrane helix</keyword>
<evidence type="ECO:0000256" key="1">
    <source>
        <dbReference type="ARBA" id="ARBA00004141"/>
    </source>
</evidence>
<name>A0A6L5X6H3_9FIRM</name>
<comment type="caution">
    <text evidence="7">The sequence shown here is derived from an EMBL/GenBank/DDBJ whole genome shotgun (WGS) entry which is preliminary data.</text>
</comment>
<dbReference type="PANTHER" id="PTHR43021:SF2">
    <property type="entry name" value="CATION_H+ EXCHANGER DOMAIN-CONTAINING PROTEIN"/>
    <property type="match status" value="1"/>
</dbReference>
<feature type="transmembrane region" description="Helical" evidence="5">
    <location>
        <begin position="157"/>
        <end position="180"/>
    </location>
</feature>
<evidence type="ECO:0000256" key="5">
    <source>
        <dbReference type="SAM" id="Phobius"/>
    </source>
</evidence>
<organism evidence="7 8">
    <name type="scientific">Porcincola intestinalis</name>
    <dbReference type="NCBI Taxonomy" id="2606632"/>
    <lineage>
        <taxon>Bacteria</taxon>
        <taxon>Bacillati</taxon>
        <taxon>Bacillota</taxon>
        <taxon>Clostridia</taxon>
        <taxon>Lachnospirales</taxon>
        <taxon>Lachnospiraceae</taxon>
        <taxon>Porcincola</taxon>
    </lineage>
</organism>
<proteinExistence type="predicted"/>
<feature type="transmembrane region" description="Helical" evidence="5">
    <location>
        <begin position="93"/>
        <end position="117"/>
    </location>
</feature>
<dbReference type="EMBL" id="VULZ01000005">
    <property type="protein sequence ID" value="MSS14566.1"/>
    <property type="molecule type" value="Genomic_DNA"/>
</dbReference>
<feature type="domain" description="Cation/H+ exchanger transmembrane" evidence="6">
    <location>
        <begin position="20"/>
        <end position="359"/>
    </location>
</feature>
<keyword evidence="4 5" id="KW-0472">Membrane</keyword>
<keyword evidence="8" id="KW-1185">Reference proteome</keyword>
<evidence type="ECO:0000313" key="8">
    <source>
        <dbReference type="Proteomes" id="UP000481852"/>
    </source>
</evidence>
<evidence type="ECO:0000256" key="3">
    <source>
        <dbReference type="ARBA" id="ARBA00022989"/>
    </source>
</evidence>
<accession>A0A6L5X6H3</accession>
<sequence length="399" mass="42120">MTPDLNVLANLGIMVLSGIFMGRLMKHLRLPNVTGYLIAGLLLGPYFLPALGIPFSVLSESFINNMTVIPEVALGFIAFSIGNEFKRSYFRQVGTAPVIIACLESLFAVVFVAGMMILTGYSVPFSLVLGSIAAATAPASTIMVINQYRARGPVTKTLLSVVALDDAIALVLFSVCMAAAQSIKGGAANLAWAIFRPVLEIFGALALGILLGILMLIPMRRFHKHGNRLALVCGFVFLGIGLADRFGLSSLMLCMGMGAAVANLSREANSILDVAESITAPIYILFFVASGAGLQVKMIGKIGVIGIIYIVFRFLGKWFGSWLGGRIGHAGRNVSHYLGPCLLPQAGVAIGLTLVAGNVVPKYAAQIRAVVLAGTLVYELAGPALTKMSLVRAGEIRSS</sequence>
<evidence type="ECO:0000256" key="2">
    <source>
        <dbReference type="ARBA" id="ARBA00022692"/>
    </source>
</evidence>
<dbReference type="Pfam" id="PF00999">
    <property type="entry name" value="Na_H_Exchanger"/>
    <property type="match status" value="1"/>
</dbReference>
<reference evidence="7 8" key="1">
    <citation type="submission" date="2019-08" db="EMBL/GenBank/DDBJ databases">
        <title>In-depth cultivation of the pig gut microbiome towards novel bacterial diversity and tailored functional studies.</title>
        <authorList>
            <person name="Wylensek D."/>
            <person name="Hitch T.C.A."/>
            <person name="Clavel T."/>
        </authorList>
    </citation>
    <scope>NUCLEOTIDE SEQUENCE [LARGE SCALE GENOMIC DNA]</scope>
    <source>
        <strain evidence="7 8">Oil+RF-744-WCA-WT-11</strain>
    </source>
</reference>
<feature type="transmembrane region" description="Helical" evidence="5">
    <location>
        <begin position="192"/>
        <end position="217"/>
    </location>
</feature>
<dbReference type="InterPro" id="IPR038770">
    <property type="entry name" value="Na+/solute_symporter_sf"/>
</dbReference>
<keyword evidence="2 5" id="KW-0812">Transmembrane</keyword>
<dbReference type="Proteomes" id="UP000481852">
    <property type="component" value="Unassembled WGS sequence"/>
</dbReference>
<dbReference type="PANTHER" id="PTHR43021">
    <property type="entry name" value="NA(+)/H(+) ANTIPORTER-RELATED"/>
    <property type="match status" value="1"/>
</dbReference>
<feature type="transmembrane region" description="Helical" evidence="5">
    <location>
        <begin position="123"/>
        <end position="145"/>
    </location>
</feature>
<gene>
    <name evidence="7" type="ORF">FYJ35_05855</name>
</gene>
<feature type="transmembrane region" description="Helical" evidence="5">
    <location>
        <begin position="36"/>
        <end position="56"/>
    </location>
</feature>
<dbReference type="GO" id="GO:0016020">
    <property type="term" value="C:membrane"/>
    <property type="evidence" value="ECO:0007669"/>
    <property type="project" value="UniProtKB-SubCell"/>
</dbReference>
<dbReference type="AlphaFoldDB" id="A0A6L5X6H3"/>
<evidence type="ECO:0000259" key="6">
    <source>
        <dbReference type="Pfam" id="PF00999"/>
    </source>
</evidence>
<feature type="transmembrane region" description="Helical" evidence="5">
    <location>
        <begin position="229"/>
        <end position="262"/>
    </location>
</feature>